<dbReference type="InterPro" id="IPR005475">
    <property type="entry name" value="Transketolase-like_Pyr-bd"/>
</dbReference>
<dbReference type="Proteomes" id="UP000321412">
    <property type="component" value="Unassembled WGS sequence"/>
</dbReference>
<evidence type="ECO:0000313" key="5">
    <source>
        <dbReference type="EMBL" id="TXD34776.1"/>
    </source>
</evidence>
<evidence type="ECO:0000256" key="2">
    <source>
        <dbReference type="ARBA" id="ARBA00023002"/>
    </source>
</evidence>
<dbReference type="PANTHER" id="PTHR43257">
    <property type="entry name" value="PYRUVATE DEHYDROGENASE E1 COMPONENT BETA SUBUNIT"/>
    <property type="match status" value="1"/>
</dbReference>
<evidence type="ECO:0000256" key="1">
    <source>
        <dbReference type="ARBA" id="ARBA00001964"/>
    </source>
</evidence>
<feature type="domain" description="Transketolase-like pyrimidine-binding" evidence="4">
    <location>
        <begin position="9"/>
        <end position="185"/>
    </location>
</feature>
<dbReference type="Pfam" id="PF02780">
    <property type="entry name" value="Transketolase_C"/>
    <property type="match status" value="1"/>
</dbReference>
<dbReference type="PANTHER" id="PTHR43257:SF2">
    <property type="entry name" value="PYRUVATE DEHYDROGENASE E1 COMPONENT SUBUNIT BETA"/>
    <property type="match status" value="1"/>
</dbReference>
<gene>
    <name evidence="5" type="ORF">FRC98_18255</name>
</gene>
<keyword evidence="6" id="KW-1185">Reference proteome</keyword>
<dbReference type="AlphaFoldDB" id="A0A5C6XCH5"/>
<accession>A0A5C6XCH5</accession>
<dbReference type="InterPro" id="IPR029061">
    <property type="entry name" value="THDP-binding"/>
</dbReference>
<keyword evidence="2" id="KW-0560">Oxidoreductase</keyword>
<dbReference type="Gene3D" id="3.40.50.920">
    <property type="match status" value="1"/>
</dbReference>
<dbReference type="EMBL" id="VOSM01000012">
    <property type="protein sequence ID" value="TXD34776.1"/>
    <property type="molecule type" value="Genomic_DNA"/>
</dbReference>
<dbReference type="RefSeq" id="WP_146982865.1">
    <property type="nucleotide sequence ID" value="NZ_VOSM01000012.1"/>
</dbReference>
<evidence type="ECO:0000259" key="4">
    <source>
        <dbReference type="SMART" id="SM00861"/>
    </source>
</evidence>
<sequence>MTTSTAATTTVLKSLNGAMHAMMEADERVLLIGEDLLDPYGGAFKVARGLSERFPERVLTTPISEAGFVGVAAGMAMRGMRPIVEIMFGDFLMLAADQLLNHISKYRWMYNDQVHVPLVIRAPMGARRGYGPTHSQSVEKHILGMPGLHVVAPSVLHDAGALLRAAVLDDLSPVVFVENKLMYARRQMSAEGGRIGDLFARATSERYPTTTVSWEPFDRADVTLVAYGGMVELALEAAETLFFEDELVVEVVAPSSLQPLDLAPILDSLKRSGKLVVCEEGTAGAGFGAEVISRVSAEGFSLLKSAPKRVAARDYPIANTRSLEDMILPQVADLVRSCRSG</sequence>
<reference evidence="5 6" key="1">
    <citation type="submission" date="2019-08" db="EMBL/GenBank/DDBJ databases">
        <title>Bradymonadales sp. TMQ4.</title>
        <authorList>
            <person name="Liang Q."/>
        </authorList>
    </citation>
    <scope>NUCLEOTIDE SEQUENCE [LARGE SCALE GENOMIC DNA]</scope>
    <source>
        <strain evidence="5 6">TMQ4</strain>
    </source>
</reference>
<organism evidence="5 6">
    <name type="scientific">Lujinxingia vulgaris</name>
    <dbReference type="NCBI Taxonomy" id="2600176"/>
    <lineage>
        <taxon>Bacteria</taxon>
        <taxon>Deltaproteobacteria</taxon>
        <taxon>Bradymonadales</taxon>
        <taxon>Lujinxingiaceae</taxon>
        <taxon>Lujinxingia</taxon>
    </lineage>
</organism>
<dbReference type="SUPFAM" id="SSF52922">
    <property type="entry name" value="TK C-terminal domain-like"/>
    <property type="match status" value="1"/>
</dbReference>
<dbReference type="InterPro" id="IPR009014">
    <property type="entry name" value="Transketo_C/PFOR_II"/>
</dbReference>
<name>A0A5C6XCH5_9DELT</name>
<proteinExistence type="predicted"/>
<dbReference type="GO" id="GO:0016491">
    <property type="term" value="F:oxidoreductase activity"/>
    <property type="evidence" value="ECO:0007669"/>
    <property type="project" value="UniProtKB-KW"/>
</dbReference>
<dbReference type="CDD" id="cd07036">
    <property type="entry name" value="TPP_PYR_E1-PDHc-beta_like"/>
    <property type="match status" value="1"/>
</dbReference>
<comment type="caution">
    <text evidence="5">The sequence shown here is derived from an EMBL/GenBank/DDBJ whole genome shotgun (WGS) entry which is preliminary data.</text>
</comment>
<evidence type="ECO:0000256" key="3">
    <source>
        <dbReference type="ARBA" id="ARBA00023052"/>
    </source>
</evidence>
<dbReference type="Gene3D" id="3.40.50.970">
    <property type="match status" value="1"/>
</dbReference>
<dbReference type="SUPFAM" id="SSF52518">
    <property type="entry name" value="Thiamin diphosphate-binding fold (THDP-binding)"/>
    <property type="match status" value="1"/>
</dbReference>
<dbReference type="InterPro" id="IPR033248">
    <property type="entry name" value="Transketolase_C"/>
</dbReference>
<dbReference type="OrthoDB" id="9780894at2"/>
<dbReference type="SMART" id="SM00861">
    <property type="entry name" value="Transket_pyr"/>
    <property type="match status" value="1"/>
</dbReference>
<keyword evidence="3" id="KW-0786">Thiamine pyrophosphate</keyword>
<comment type="cofactor">
    <cofactor evidence="1">
        <name>thiamine diphosphate</name>
        <dbReference type="ChEBI" id="CHEBI:58937"/>
    </cofactor>
</comment>
<protein>
    <submittedName>
        <fullName evidence="5">Alpha-ketoacid dehydrogenase subunit beta</fullName>
    </submittedName>
</protein>
<evidence type="ECO:0000313" key="6">
    <source>
        <dbReference type="Proteomes" id="UP000321412"/>
    </source>
</evidence>
<dbReference type="Pfam" id="PF02779">
    <property type="entry name" value="Transket_pyr"/>
    <property type="match status" value="1"/>
</dbReference>